<evidence type="ECO:0000256" key="10">
    <source>
        <dbReference type="SAM" id="Phobius"/>
    </source>
</evidence>
<evidence type="ECO:0000256" key="1">
    <source>
        <dbReference type="ARBA" id="ARBA00004141"/>
    </source>
</evidence>
<evidence type="ECO:0000256" key="2">
    <source>
        <dbReference type="ARBA" id="ARBA00022448"/>
    </source>
</evidence>
<dbReference type="InterPro" id="IPR006153">
    <property type="entry name" value="Cation/H_exchanger_TM"/>
</dbReference>
<keyword evidence="6 10" id="KW-1133">Transmembrane helix</keyword>
<comment type="caution">
    <text evidence="14">The sequence shown here is derived from an EMBL/GenBank/DDBJ whole genome shotgun (WGS) entry which is preliminary data.</text>
</comment>
<keyword evidence="4 10" id="KW-0812">Transmembrane</keyword>
<evidence type="ECO:0000256" key="4">
    <source>
        <dbReference type="ARBA" id="ARBA00022692"/>
    </source>
</evidence>
<feature type="transmembrane region" description="Helical" evidence="10">
    <location>
        <begin position="265"/>
        <end position="282"/>
    </location>
</feature>
<evidence type="ECO:0000256" key="6">
    <source>
        <dbReference type="ARBA" id="ARBA00022989"/>
    </source>
</evidence>
<keyword evidence="2" id="KW-0813">Transport</keyword>
<feature type="transmembrane region" description="Helical" evidence="10">
    <location>
        <begin position="195"/>
        <end position="219"/>
    </location>
</feature>
<dbReference type="Pfam" id="PF00999">
    <property type="entry name" value="Na_H_Exchanger"/>
    <property type="match status" value="1"/>
</dbReference>
<dbReference type="PANTHER" id="PTHR32468">
    <property type="entry name" value="CATION/H + ANTIPORTER"/>
    <property type="match status" value="1"/>
</dbReference>
<dbReference type="InterPro" id="IPR038770">
    <property type="entry name" value="Na+/solute_symporter_sf"/>
</dbReference>
<feature type="domain" description="Cation/H(+) antiporter C-terminal" evidence="13">
    <location>
        <begin position="620"/>
        <end position="764"/>
    </location>
</feature>
<gene>
    <name evidence="14" type="ORF">G2W53_041987</name>
</gene>
<organism evidence="14 15">
    <name type="scientific">Senna tora</name>
    <dbReference type="NCBI Taxonomy" id="362788"/>
    <lineage>
        <taxon>Eukaryota</taxon>
        <taxon>Viridiplantae</taxon>
        <taxon>Streptophyta</taxon>
        <taxon>Embryophyta</taxon>
        <taxon>Tracheophyta</taxon>
        <taxon>Spermatophyta</taxon>
        <taxon>Magnoliopsida</taxon>
        <taxon>eudicotyledons</taxon>
        <taxon>Gunneridae</taxon>
        <taxon>Pentapetalae</taxon>
        <taxon>rosids</taxon>
        <taxon>fabids</taxon>
        <taxon>Fabales</taxon>
        <taxon>Fabaceae</taxon>
        <taxon>Caesalpinioideae</taxon>
        <taxon>Cassia clade</taxon>
        <taxon>Senna</taxon>
    </lineage>
</organism>
<dbReference type="OrthoDB" id="1938353at2759"/>
<feature type="transmembrane region" description="Helical" evidence="10">
    <location>
        <begin position="376"/>
        <end position="395"/>
    </location>
</feature>
<feature type="transmembrane region" description="Helical" evidence="10">
    <location>
        <begin position="55"/>
        <end position="74"/>
    </location>
</feature>
<feature type="transmembrane region" description="Helical" evidence="10">
    <location>
        <begin position="126"/>
        <end position="149"/>
    </location>
</feature>
<feature type="transmembrane region" description="Helical" evidence="10">
    <location>
        <begin position="231"/>
        <end position="253"/>
    </location>
</feature>
<sequence length="768" mass="84936">MNANETLFSVINLVNKTENSTVYNVCIDVPPHIVSDGIWGSHTNSGSPMRSSYPVFELQVIVIFAAGLILGPSIHIEALDNIKKMLFPYGSEDTLATISSLGYGLFIFLYGVQMDYTMVIRTGRKSWVIAFIGLFAPIIFGFSLVIAFGLKFYEAIGERSFNLPVVFISHSITSFAVVAAFLNDLKLLNTELGRLALSSALVSDILSSTFTSIATVVVSSTASKSRLIVNLISLFLFTIIVPLVCRPAMLWIVRHTPEGRPVKQVYLYNIIALVFAICWLSSQSDQSFTLGAFIFGLSVPEGPPLGSALVSQLELLGKSFLLPIFITTCVMKADLSLDLTWEVFKIVGVVIVITHLVKIAACMGPALYCKMPFKDALALALILNCKGVVEVGMYISVFDRKQVHGETFGVLMLSVMVISTVVQILVKRLYDPSRKYAGFQKRNIMNLKPNSEFRLLVCIHKQHHISGITNFLDICNPTHDYPIIVDALHLMELVGRTAPVFISHRLQRDSNLGLQNSYSENVFMSFQNYEHSKSPGAASTNTYTAISPLSLMHEDVCHLALDKLASIVILPFHRRWSIDGLIESEDKSIRSLNTRVLQMAPCSVGILVNRAAIPNEPNASLHLAVIFFGGKDDREALCLAKRACTNPSVRLVVYHLPEKDSSKQSSLDKLLDNAVLKDIMEAHYGTRVKYREIAVDGETDITSILRDIVHDHDFFIVGRRHDAQTSITSGLKDWCEFDELGVVGDLLASPDFESTASVLVVQQQQVCM</sequence>
<evidence type="ECO:0000313" key="15">
    <source>
        <dbReference type="Proteomes" id="UP000634136"/>
    </source>
</evidence>
<dbReference type="GO" id="GO:0006813">
    <property type="term" value="P:potassium ion transport"/>
    <property type="evidence" value="ECO:0007669"/>
    <property type="project" value="UniProtKB-KW"/>
</dbReference>
<evidence type="ECO:0000256" key="3">
    <source>
        <dbReference type="ARBA" id="ARBA00022538"/>
    </source>
</evidence>
<evidence type="ECO:0000313" key="14">
    <source>
        <dbReference type="EMBL" id="KAF7802876.1"/>
    </source>
</evidence>
<dbReference type="InterPro" id="IPR057290">
    <property type="entry name" value="CHX17_C"/>
</dbReference>
<evidence type="ECO:0000256" key="5">
    <source>
        <dbReference type="ARBA" id="ARBA00022958"/>
    </source>
</evidence>
<dbReference type="GO" id="GO:1902600">
    <property type="term" value="P:proton transmembrane transport"/>
    <property type="evidence" value="ECO:0007669"/>
    <property type="project" value="InterPro"/>
</dbReference>
<name>A0A834SG39_9FABA</name>
<keyword evidence="15" id="KW-1185">Reference proteome</keyword>
<keyword evidence="8 10" id="KW-0472">Membrane</keyword>
<evidence type="ECO:0000259" key="12">
    <source>
        <dbReference type="Pfam" id="PF23256"/>
    </source>
</evidence>
<proteinExistence type="inferred from homology"/>
<dbReference type="GO" id="GO:0016020">
    <property type="term" value="C:membrane"/>
    <property type="evidence" value="ECO:0007669"/>
    <property type="project" value="UniProtKB-SubCell"/>
</dbReference>
<evidence type="ECO:0000256" key="9">
    <source>
        <dbReference type="ARBA" id="ARBA00038341"/>
    </source>
</evidence>
<feature type="transmembrane region" description="Helical" evidence="10">
    <location>
        <begin position="346"/>
        <end position="369"/>
    </location>
</feature>
<evidence type="ECO:0000259" key="13">
    <source>
        <dbReference type="Pfam" id="PF23259"/>
    </source>
</evidence>
<evidence type="ECO:0000256" key="8">
    <source>
        <dbReference type="ARBA" id="ARBA00023136"/>
    </source>
</evidence>
<dbReference type="Pfam" id="PF23256">
    <property type="entry name" value="CHX17_2nd"/>
    <property type="match status" value="1"/>
</dbReference>
<evidence type="ECO:0000256" key="7">
    <source>
        <dbReference type="ARBA" id="ARBA00023065"/>
    </source>
</evidence>
<comment type="similarity">
    <text evidence="9">Belongs to the monovalent cation:proton antiporter 2 (CPA2) transporter (TC 2.A.37) family. CHX (TC 2.A.37.4) subfamily.</text>
</comment>
<dbReference type="PANTHER" id="PTHR32468:SF17">
    <property type="entry name" value="CATION_H(+) ANTIPORTER 4"/>
    <property type="match status" value="1"/>
</dbReference>
<evidence type="ECO:0000259" key="11">
    <source>
        <dbReference type="Pfam" id="PF00999"/>
    </source>
</evidence>
<dbReference type="InterPro" id="IPR050794">
    <property type="entry name" value="CPA2_transporter"/>
</dbReference>
<protein>
    <submittedName>
        <fullName evidence="14">Cation/H(+) antiporter 4-like</fullName>
    </submittedName>
</protein>
<dbReference type="Pfam" id="PF23259">
    <property type="entry name" value="CHX17_C"/>
    <property type="match status" value="1"/>
</dbReference>
<dbReference type="GO" id="GO:0012505">
    <property type="term" value="C:endomembrane system"/>
    <property type="evidence" value="ECO:0007669"/>
    <property type="project" value="TreeGrafter"/>
</dbReference>
<keyword evidence="5" id="KW-0630">Potassium</keyword>
<feature type="domain" description="Cation/H(+) antiporter central" evidence="12">
    <location>
        <begin position="484"/>
        <end position="611"/>
    </location>
</feature>
<feature type="transmembrane region" description="Helical" evidence="10">
    <location>
        <begin position="407"/>
        <end position="426"/>
    </location>
</feature>
<keyword evidence="7" id="KW-0406">Ion transport</keyword>
<dbReference type="Proteomes" id="UP000634136">
    <property type="component" value="Unassembled WGS sequence"/>
</dbReference>
<keyword evidence="3" id="KW-0633">Potassium transport</keyword>
<dbReference type="GO" id="GO:0006885">
    <property type="term" value="P:regulation of pH"/>
    <property type="evidence" value="ECO:0007669"/>
    <property type="project" value="TreeGrafter"/>
</dbReference>
<reference evidence="14" key="1">
    <citation type="submission" date="2020-09" db="EMBL/GenBank/DDBJ databases">
        <title>Genome-Enabled Discovery of Anthraquinone Biosynthesis in Senna tora.</title>
        <authorList>
            <person name="Kang S.-H."/>
            <person name="Pandey R.P."/>
            <person name="Lee C.-M."/>
            <person name="Sim J.-S."/>
            <person name="Jeong J.-T."/>
            <person name="Choi B.-S."/>
            <person name="Jung M."/>
            <person name="Ginzburg D."/>
            <person name="Zhao K."/>
            <person name="Won S.Y."/>
            <person name="Oh T.-J."/>
            <person name="Yu Y."/>
            <person name="Kim N.-H."/>
            <person name="Lee O.R."/>
            <person name="Lee T.-H."/>
            <person name="Bashyal P."/>
            <person name="Kim T.-S."/>
            <person name="Lee W.-H."/>
            <person name="Kawkins C."/>
            <person name="Kim C.-K."/>
            <person name="Kim J.S."/>
            <person name="Ahn B.O."/>
            <person name="Rhee S.Y."/>
            <person name="Sohng J.K."/>
        </authorList>
    </citation>
    <scope>NUCLEOTIDE SEQUENCE</scope>
    <source>
        <tissue evidence="14">Leaf</tissue>
    </source>
</reference>
<comment type="subcellular location">
    <subcellularLocation>
        <location evidence="1">Membrane</location>
        <topology evidence="1">Multi-pass membrane protein</topology>
    </subcellularLocation>
</comment>
<dbReference type="EMBL" id="JAAIUW010000013">
    <property type="protein sequence ID" value="KAF7802876.1"/>
    <property type="molecule type" value="Genomic_DNA"/>
</dbReference>
<dbReference type="InterPro" id="IPR057291">
    <property type="entry name" value="CHX17_2nd"/>
</dbReference>
<dbReference type="Gene3D" id="1.20.1530.20">
    <property type="match status" value="1"/>
</dbReference>
<feature type="domain" description="Cation/H+ exchanger transmembrane" evidence="11">
    <location>
        <begin position="61"/>
        <end position="426"/>
    </location>
</feature>
<accession>A0A834SG39</accession>
<feature type="transmembrane region" description="Helical" evidence="10">
    <location>
        <begin position="161"/>
        <end position="183"/>
    </location>
</feature>
<dbReference type="AlphaFoldDB" id="A0A834SG39"/>
<feature type="transmembrane region" description="Helical" evidence="10">
    <location>
        <begin position="94"/>
        <end position="114"/>
    </location>
</feature>
<dbReference type="GO" id="GO:0015297">
    <property type="term" value="F:antiporter activity"/>
    <property type="evidence" value="ECO:0007669"/>
    <property type="project" value="InterPro"/>
</dbReference>